<protein>
    <recommendedName>
        <fullName evidence="7">THAP-type domain-containing protein</fullName>
    </recommendedName>
</protein>
<evidence type="ECO:0000313" key="8">
    <source>
        <dbReference type="EnsemblMetazoa" id="CLYHEMP021962.1"/>
    </source>
</evidence>
<evidence type="ECO:0000256" key="5">
    <source>
        <dbReference type="PROSITE-ProRule" id="PRU00309"/>
    </source>
</evidence>
<dbReference type="Pfam" id="PF05485">
    <property type="entry name" value="THAP"/>
    <property type="match status" value="1"/>
</dbReference>
<reference evidence="8" key="1">
    <citation type="submission" date="2021-01" db="UniProtKB">
        <authorList>
            <consortium name="EnsemblMetazoa"/>
        </authorList>
    </citation>
    <scope>IDENTIFICATION</scope>
</reference>
<evidence type="ECO:0000256" key="4">
    <source>
        <dbReference type="ARBA" id="ARBA00023125"/>
    </source>
</evidence>
<dbReference type="GO" id="GO:0043565">
    <property type="term" value="F:sequence-specific DNA binding"/>
    <property type="evidence" value="ECO:0007669"/>
    <property type="project" value="InterPro"/>
</dbReference>
<proteinExistence type="predicted"/>
<accession>A0A7M5XEY7</accession>
<evidence type="ECO:0000256" key="2">
    <source>
        <dbReference type="ARBA" id="ARBA00022771"/>
    </source>
</evidence>
<keyword evidence="2 5" id="KW-0863">Zinc-finger</keyword>
<dbReference type="SMART" id="SM00980">
    <property type="entry name" value="THAP"/>
    <property type="match status" value="1"/>
</dbReference>
<dbReference type="InterPro" id="IPR026516">
    <property type="entry name" value="THAP1/10"/>
</dbReference>
<evidence type="ECO:0000256" key="3">
    <source>
        <dbReference type="ARBA" id="ARBA00022833"/>
    </source>
</evidence>
<evidence type="ECO:0000256" key="6">
    <source>
        <dbReference type="SAM" id="MobiDB-lite"/>
    </source>
</evidence>
<sequence>MPFCLAYGCSNASGRNVKNKGFFKIPDPKRYHEQCARWLHNMGNSKYNAKNFEAKVHHVVCSDHFHPDCFKRDLKRELCPDYKDTRAKRELVDGAIPTIFKHRTYDQINMDGTKIMSRPPSKRTLKMERANVVKKLLLQNEPPKPGGDTQPIDDTDETSGTIVNENDSSEILDENTGINIDIRVSTTIKNSIPIKNEPSTERKTVEKEVVTTQIATQTYVLKRKEKGENLNQKAYELAERLVGSKNISLADYRLSANALLKPV</sequence>
<dbReference type="InterPro" id="IPR006612">
    <property type="entry name" value="THAP_Znf"/>
</dbReference>
<organism evidence="8 9">
    <name type="scientific">Clytia hemisphaerica</name>
    <dbReference type="NCBI Taxonomy" id="252671"/>
    <lineage>
        <taxon>Eukaryota</taxon>
        <taxon>Metazoa</taxon>
        <taxon>Cnidaria</taxon>
        <taxon>Hydrozoa</taxon>
        <taxon>Hydroidolina</taxon>
        <taxon>Leptothecata</taxon>
        <taxon>Obeliida</taxon>
        <taxon>Clytiidae</taxon>
        <taxon>Clytia</taxon>
    </lineage>
</organism>
<dbReference type="SUPFAM" id="SSF57716">
    <property type="entry name" value="Glucocorticoid receptor-like (DNA-binding domain)"/>
    <property type="match status" value="1"/>
</dbReference>
<feature type="region of interest" description="Disordered" evidence="6">
    <location>
        <begin position="136"/>
        <end position="168"/>
    </location>
</feature>
<dbReference type="AlphaFoldDB" id="A0A7M5XEY7"/>
<evidence type="ECO:0000256" key="1">
    <source>
        <dbReference type="ARBA" id="ARBA00022723"/>
    </source>
</evidence>
<dbReference type="GO" id="GO:0008270">
    <property type="term" value="F:zinc ion binding"/>
    <property type="evidence" value="ECO:0007669"/>
    <property type="project" value="UniProtKB-KW"/>
</dbReference>
<feature type="domain" description="THAP-type" evidence="7">
    <location>
        <begin position="1"/>
        <end position="100"/>
    </location>
</feature>
<name>A0A7M5XEY7_9CNID</name>
<keyword evidence="3" id="KW-0862">Zinc</keyword>
<dbReference type="SMART" id="SM00692">
    <property type="entry name" value="DM3"/>
    <property type="match status" value="1"/>
</dbReference>
<evidence type="ECO:0000259" key="7">
    <source>
        <dbReference type="PROSITE" id="PS50950"/>
    </source>
</evidence>
<dbReference type="Proteomes" id="UP000594262">
    <property type="component" value="Unplaced"/>
</dbReference>
<evidence type="ECO:0000313" key="9">
    <source>
        <dbReference type="Proteomes" id="UP000594262"/>
    </source>
</evidence>
<keyword evidence="4 5" id="KW-0238">DNA-binding</keyword>
<dbReference type="PROSITE" id="PS50950">
    <property type="entry name" value="ZF_THAP"/>
    <property type="match status" value="1"/>
</dbReference>
<keyword evidence="1" id="KW-0479">Metal-binding</keyword>
<keyword evidence="9" id="KW-1185">Reference proteome</keyword>
<dbReference type="OrthoDB" id="5989888at2759"/>
<dbReference type="EnsemblMetazoa" id="CLYHEMT021962.1">
    <property type="protein sequence ID" value="CLYHEMP021962.1"/>
    <property type="gene ID" value="CLYHEMG021962"/>
</dbReference>
<dbReference type="PANTHER" id="PTHR46600:SF11">
    <property type="entry name" value="THAP DOMAIN-CONTAINING PROTEIN 10"/>
    <property type="match status" value="1"/>
</dbReference>
<dbReference type="PANTHER" id="PTHR46600">
    <property type="entry name" value="THAP DOMAIN-CONTAINING"/>
    <property type="match status" value="1"/>
</dbReference>